<keyword evidence="2" id="KW-0238">DNA-binding</keyword>
<dbReference type="Gene3D" id="3.30.450.80">
    <property type="entry name" value="Transcription factor LuxR-like, autoinducer-binding domain"/>
    <property type="match status" value="1"/>
</dbReference>
<feature type="domain" description="HTH luxR-type" evidence="4">
    <location>
        <begin position="176"/>
        <end position="241"/>
    </location>
</feature>
<sequence length="244" mass="26913">MTRRALDQTLDFLRSLDRTANVDEVSRLLLTELADFGIAHVMAGTVPQRGTPTRQQRSHVLLNTFPSEWGQRYLARGYAFHDPTVRQLGFSTMPFAWSDLGPRVAGDAAALKVMNEAGEFALRDGITVPLMTLDGDVAGFSLSGERLALDPADRPMLHLMATYAFGHLLRLRGRNAAVEAVKLAPREREALQWAAEGKTDWEIGEVMGISTHGVDFHLRSARTKLGTTNRTQAVAVALRRGLIH</sequence>
<dbReference type="EMBL" id="JBEPMM010000003">
    <property type="protein sequence ID" value="MET3692234.1"/>
    <property type="molecule type" value="Genomic_DNA"/>
</dbReference>
<organism evidence="5 6">
    <name type="scientific">Methylobacterium goesingense</name>
    <dbReference type="NCBI Taxonomy" id="243690"/>
    <lineage>
        <taxon>Bacteria</taxon>
        <taxon>Pseudomonadati</taxon>
        <taxon>Pseudomonadota</taxon>
        <taxon>Alphaproteobacteria</taxon>
        <taxon>Hyphomicrobiales</taxon>
        <taxon>Methylobacteriaceae</taxon>
        <taxon>Methylobacterium</taxon>
    </lineage>
</organism>
<dbReference type="Gene3D" id="1.10.10.10">
    <property type="entry name" value="Winged helix-like DNA-binding domain superfamily/Winged helix DNA-binding domain"/>
    <property type="match status" value="1"/>
</dbReference>
<accession>A0ABV2L3Q0</accession>
<dbReference type="PRINTS" id="PR00038">
    <property type="entry name" value="HTHLUXR"/>
</dbReference>
<gene>
    <name evidence="5" type="ORF">ABID43_001765</name>
</gene>
<dbReference type="Pfam" id="PF00196">
    <property type="entry name" value="GerE"/>
    <property type="match status" value="1"/>
</dbReference>
<evidence type="ECO:0000256" key="2">
    <source>
        <dbReference type="ARBA" id="ARBA00023125"/>
    </source>
</evidence>
<dbReference type="CDD" id="cd06170">
    <property type="entry name" value="LuxR_C_like"/>
    <property type="match status" value="1"/>
</dbReference>
<evidence type="ECO:0000259" key="4">
    <source>
        <dbReference type="PROSITE" id="PS50043"/>
    </source>
</evidence>
<keyword evidence="6" id="KW-1185">Reference proteome</keyword>
<dbReference type="SUPFAM" id="SSF46894">
    <property type="entry name" value="C-terminal effector domain of the bipartite response regulators"/>
    <property type="match status" value="1"/>
</dbReference>
<keyword evidence="1" id="KW-0805">Transcription regulation</keyword>
<name>A0ABV2L3Q0_9HYPH</name>
<dbReference type="InterPro" id="IPR036693">
    <property type="entry name" value="TF_LuxR_autoind-bd_dom_sf"/>
</dbReference>
<comment type="caution">
    <text evidence="5">The sequence shown here is derived from an EMBL/GenBank/DDBJ whole genome shotgun (WGS) entry which is preliminary data.</text>
</comment>
<dbReference type="Pfam" id="PF03472">
    <property type="entry name" value="Autoind_bind"/>
    <property type="match status" value="1"/>
</dbReference>
<dbReference type="InterPro" id="IPR000792">
    <property type="entry name" value="Tscrpt_reg_LuxR_C"/>
</dbReference>
<proteinExistence type="predicted"/>
<dbReference type="SMART" id="SM00421">
    <property type="entry name" value="HTH_LUXR"/>
    <property type="match status" value="1"/>
</dbReference>
<dbReference type="PANTHER" id="PTHR44688">
    <property type="entry name" value="DNA-BINDING TRANSCRIPTIONAL ACTIVATOR DEVR_DOSR"/>
    <property type="match status" value="1"/>
</dbReference>
<keyword evidence="3" id="KW-0804">Transcription</keyword>
<dbReference type="Proteomes" id="UP001549145">
    <property type="component" value="Unassembled WGS sequence"/>
</dbReference>
<protein>
    <submittedName>
        <fullName evidence="5">LuxR family quorum sensing-dependent transcriptional regulator</fullName>
    </submittedName>
</protein>
<dbReference type="RefSeq" id="WP_238282549.1">
    <property type="nucleotide sequence ID" value="NZ_BPQL01000179.1"/>
</dbReference>
<dbReference type="PROSITE" id="PS50043">
    <property type="entry name" value="HTH_LUXR_2"/>
    <property type="match status" value="1"/>
</dbReference>
<dbReference type="SUPFAM" id="SSF75516">
    <property type="entry name" value="Pheromone-binding domain of LuxR-like quorum-sensing transcription factors"/>
    <property type="match status" value="1"/>
</dbReference>
<dbReference type="InterPro" id="IPR005143">
    <property type="entry name" value="TF_LuxR_autoind-bd_dom"/>
</dbReference>
<evidence type="ECO:0000313" key="5">
    <source>
        <dbReference type="EMBL" id="MET3692234.1"/>
    </source>
</evidence>
<evidence type="ECO:0000313" key="6">
    <source>
        <dbReference type="Proteomes" id="UP001549145"/>
    </source>
</evidence>
<reference evidence="5 6" key="1">
    <citation type="submission" date="2024-06" db="EMBL/GenBank/DDBJ databases">
        <title>Genomic Encyclopedia of Type Strains, Phase IV (KMG-IV): sequencing the most valuable type-strain genomes for metagenomic binning, comparative biology and taxonomic classification.</title>
        <authorList>
            <person name="Goeker M."/>
        </authorList>
    </citation>
    <scope>NUCLEOTIDE SEQUENCE [LARGE SCALE GENOMIC DNA]</scope>
    <source>
        <strain evidence="5 6">DSM 21331</strain>
    </source>
</reference>
<evidence type="ECO:0000256" key="1">
    <source>
        <dbReference type="ARBA" id="ARBA00023015"/>
    </source>
</evidence>
<dbReference type="InterPro" id="IPR036388">
    <property type="entry name" value="WH-like_DNA-bd_sf"/>
</dbReference>
<dbReference type="PANTHER" id="PTHR44688:SF16">
    <property type="entry name" value="DNA-BINDING TRANSCRIPTIONAL ACTIVATOR DEVR_DOSR"/>
    <property type="match status" value="1"/>
</dbReference>
<evidence type="ECO:0000256" key="3">
    <source>
        <dbReference type="ARBA" id="ARBA00023163"/>
    </source>
</evidence>
<dbReference type="InterPro" id="IPR016032">
    <property type="entry name" value="Sig_transdc_resp-reg_C-effctor"/>
</dbReference>